<evidence type="ECO:0000313" key="9">
    <source>
        <dbReference type="EMBL" id="AZN43873.1"/>
    </source>
</evidence>
<organism evidence="9 10">
    <name type="scientific">Paenibacillus albus</name>
    <dbReference type="NCBI Taxonomy" id="2495582"/>
    <lineage>
        <taxon>Bacteria</taxon>
        <taxon>Bacillati</taxon>
        <taxon>Bacillota</taxon>
        <taxon>Bacilli</taxon>
        <taxon>Bacillales</taxon>
        <taxon>Paenibacillaceae</taxon>
        <taxon>Paenibacillus</taxon>
    </lineage>
</organism>
<dbReference type="GO" id="GO:0008233">
    <property type="term" value="F:peptidase activity"/>
    <property type="evidence" value="ECO:0007669"/>
    <property type="project" value="UniProtKB-KW"/>
</dbReference>
<gene>
    <name evidence="9" type="ORF">EJC50_23530</name>
</gene>
<evidence type="ECO:0000313" key="10">
    <source>
        <dbReference type="Proteomes" id="UP000272528"/>
    </source>
</evidence>
<evidence type="ECO:0000256" key="5">
    <source>
        <dbReference type="ARBA" id="ARBA00022801"/>
    </source>
</evidence>
<evidence type="ECO:0000256" key="2">
    <source>
        <dbReference type="ARBA" id="ARBA00022654"/>
    </source>
</evidence>
<dbReference type="Pfam" id="PF04647">
    <property type="entry name" value="AgrB"/>
    <property type="match status" value="1"/>
</dbReference>
<dbReference type="GO" id="GO:0016020">
    <property type="term" value="C:membrane"/>
    <property type="evidence" value="ECO:0007669"/>
    <property type="project" value="InterPro"/>
</dbReference>
<sequence>MVVSYVSGRIAAKIKARVPDHPTSENVLKYSISFLINTILSIGLALVISIFTGKVYETVVVLCAFALLRRMSGGIHLRSSFACISITSIGANLLSFVSWSSSVTFVVNCICLVLIGVFAPAYSHKRKKETATSTKVLKIGSVILVALNFVIGDAIIAAAFLTQSLTLLLIKLRR</sequence>
<keyword evidence="1" id="KW-1003">Cell membrane</keyword>
<dbReference type="InterPro" id="IPR006741">
    <property type="entry name" value="AgrB"/>
</dbReference>
<evidence type="ECO:0000256" key="7">
    <source>
        <dbReference type="ARBA" id="ARBA00023136"/>
    </source>
</evidence>
<keyword evidence="6 8" id="KW-1133">Transmembrane helix</keyword>
<dbReference type="Proteomes" id="UP000272528">
    <property type="component" value="Chromosome"/>
</dbReference>
<evidence type="ECO:0000256" key="8">
    <source>
        <dbReference type="SAM" id="Phobius"/>
    </source>
</evidence>
<keyword evidence="3" id="KW-0645">Protease</keyword>
<dbReference type="KEGG" id="palb:EJC50_23530"/>
<dbReference type="EMBL" id="CP034437">
    <property type="protein sequence ID" value="AZN43873.1"/>
    <property type="molecule type" value="Genomic_DNA"/>
</dbReference>
<evidence type="ECO:0000256" key="4">
    <source>
        <dbReference type="ARBA" id="ARBA00022692"/>
    </source>
</evidence>
<keyword evidence="7 8" id="KW-0472">Membrane</keyword>
<feature type="transmembrane region" description="Helical" evidence="8">
    <location>
        <begin position="39"/>
        <end position="68"/>
    </location>
</feature>
<keyword evidence="5" id="KW-0378">Hydrolase</keyword>
<dbReference type="AlphaFoldDB" id="A0A3Q8X9Y3"/>
<keyword evidence="4 8" id="KW-0812">Transmembrane</keyword>
<dbReference type="OrthoDB" id="2666767at2"/>
<feature type="transmembrane region" description="Helical" evidence="8">
    <location>
        <begin position="105"/>
        <end position="122"/>
    </location>
</feature>
<dbReference type="GO" id="GO:0006508">
    <property type="term" value="P:proteolysis"/>
    <property type="evidence" value="ECO:0007669"/>
    <property type="project" value="UniProtKB-KW"/>
</dbReference>
<evidence type="ECO:0000256" key="3">
    <source>
        <dbReference type="ARBA" id="ARBA00022670"/>
    </source>
</evidence>
<reference evidence="10" key="1">
    <citation type="submission" date="2018-12" db="EMBL/GenBank/DDBJ databases">
        <title>Genome sequence of Peanibacillus sp.</title>
        <authorList>
            <person name="Subramani G."/>
            <person name="Srinivasan S."/>
            <person name="Kim M.K."/>
        </authorList>
    </citation>
    <scope>NUCLEOTIDE SEQUENCE [LARGE SCALE GENOMIC DNA]</scope>
    <source>
        <strain evidence="10">18JY67-1</strain>
    </source>
</reference>
<feature type="transmembrane region" description="Helical" evidence="8">
    <location>
        <begin position="142"/>
        <end position="170"/>
    </location>
</feature>
<keyword evidence="2" id="KW-0673">Quorum sensing</keyword>
<protein>
    <submittedName>
        <fullName evidence="9">Accessory regulator AgrB</fullName>
    </submittedName>
</protein>
<evidence type="ECO:0000256" key="1">
    <source>
        <dbReference type="ARBA" id="ARBA00022475"/>
    </source>
</evidence>
<accession>A0A3Q8X9Y3</accession>
<evidence type="ECO:0000256" key="6">
    <source>
        <dbReference type="ARBA" id="ARBA00022989"/>
    </source>
</evidence>
<name>A0A3Q8X9Y3_9BACL</name>
<keyword evidence="10" id="KW-1185">Reference proteome</keyword>
<dbReference type="GO" id="GO:0009372">
    <property type="term" value="P:quorum sensing"/>
    <property type="evidence" value="ECO:0007669"/>
    <property type="project" value="UniProtKB-KW"/>
</dbReference>
<dbReference type="SMART" id="SM00793">
    <property type="entry name" value="AgrB"/>
    <property type="match status" value="1"/>
</dbReference>
<proteinExistence type="predicted"/>